<organism evidence="1 2">
    <name type="scientific">Auriscalpium vulgare</name>
    <dbReference type="NCBI Taxonomy" id="40419"/>
    <lineage>
        <taxon>Eukaryota</taxon>
        <taxon>Fungi</taxon>
        <taxon>Dikarya</taxon>
        <taxon>Basidiomycota</taxon>
        <taxon>Agaricomycotina</taxon>
        <taxon>Agaricomycetes</taxon>
        <taxon>Russulales</taxon>
        <taxon>Auriscalpiaceae</taxon>
        <taxon>Auriscalpium</taxon>
    </lineage>
</organism>
<proteinExistence type="predicted"/>
<reference evidence="1" key="2">
    <citation type="journal article" date="2022" name="New Phytol.">
        <title>Evolutionary transition to the ectomycorrhizal habit in the genomes of a hyperdiverse lineage of mushroom-forming fungi.</title>
        <authorList>
            <person name="Looney B."/>
            <person name="Miyauchi S."/>
            <person name="Morin E."/>
            <person name="Drula E."/>
            <person name="Courty P.E."/>
            <person name="Kohler A."/>
            <person name="Kuo A."/>
            <person name="LaButti K."/>
            <person name="Pangilinan J."/>
            <person name="Lipzen A."/>
            <person name="Riley R."/>
            <person name="Andreopoulos W."/>
            <person name="He G."/>
            <person name="Johnson J."/>
            <person name="Nolan M."/>
            <person name="Tritt A."/>
            <person name="Barry K.W."/>
            <person name="Grigoriev I.V."/>
            <person name="Nagy L.G."/>
            <person name="Hibbett D."/>
            <person name="Henrissat B."/>
            <person name="Matheny P.B."/>
            <person name="Labbe J."/>
            <person name="Martin F.M."/>
        </authorList>
    </citation>
    <scope>NUCLEOTIDE SEQUENCE</scope>
    <source>
        <strain evidence="1">FP105234-sp</strain>
    </source>
</reference>
<evidence type="ECO:0000313" key="2">
    <source>
        <dbReference type="Proteomes" id="UP000814033"/>
    </source>
</evidence>
<name>A0ACB8RAG1_9AGAM</name>
<feature type="non-terminal residue" evidence="1">
    <location>
        <position position="1"/>
    </location>
</feature>
<keyword evidence="2" id="KW-1185">Reference proteome</keyword>
<protein>
    <submittedName>
        <fullName evidence="1">Uncharacterized protein</fullName>
    </submittedName>
</protein>
<gene>
    <name evidence="1" type="ORF">FA95DRAFT_1646111</name>
</gene>
<comment type="caution">
    <text evidence="1">The sequence shown here is derived from an EMBL/GenBank/DDBJ whole genome shotgun (WGS) entry which is preliminary data.</text>
</comment>
<sequence>EAAGYTLRPRYYADRKFSGPRWKLPRSWFEDGQKSLSPVVIDATRISDGKQVFLKRLGDHKTPEEIETTKLFSSDEYRRNPNNHCLPLVETKRLEELSMTLVVLPRMRPYNNPRFRTFGEVVAFATQIIEGIEFMHELHIAHRDCTGQNIVLDPSGMYPKSFHPVKMNRSKNFHWFAKSYTRTQRPPRYYLIDFGLSRYYDPEDGPPLDVVRRGGDKSAPEFHDYPNCPPHNPFPTDIYYLGNLLREDFMQKYYGFEWVEPLVADMCHEDPSMRPPIGVVASRFAEVSGALTPWKLRSRLVGRKDSFILGPYKWIRHVYRTAGYIITRAPAVPMPRDEGQSLDHDISKGV</sequence>
<evidence type="ECO:0000313" key="1">
    <source>
        <dbReference type="EMBL" id="KAI0040925.1"/>
    </source>
</evidence>
<reference evidence="1" key="1">
    <citation type="submission" date="2021-02" db="EMBL/GenBank/DDBJ databases">
        <authorList>
            <consortium name="DOE Joint Genome Institute"/>
            <person name="Ahrendt S."/>
            <person name="Looney B.P."/>
            <person name="Miyauchi S."/>
            <person name="Morin E."/>
            <person name="Drula E."/>
            <person name="Courty P.E."/>
            <person name="Chicoki N."/>
            <person name="Fauchery L."/>
            <person name="Kohler A."/>
            <person name="Kuo A."/>
            <person name="Labutti K."/>
            <person name="Pangilinan J."/>
            <person name="Lipzen A."/>
            <person name="Riley R."/>
            <person name="Andreopoulos W."/>
            <person name="He G."/>
            <person name="Johnson J."/>
            <person name="Barry K.W."/>
            <person name="Grigoriev I.V."/>
            <person name="Nagy L."/>
            <person name="Hibbett D."/>
            <person name="Henrissat B."/>
            <person name="Matheny P.B."/>
            <person name="Labbe J."/>
            <person name="Martin F."/>
        </authorList>
    </citation>
    <scope>NUCLEOTIDE SEQUENCE</scope>
    <source>
        <strain evidence="1">FP105234-sp</strain>
    </source>
</reference>
<accession>A0ACB8RAG1</accession>
<dbReference type="EMBL" id="MU276158">
    <property type="protein sequence ID" value="KAI0040925.1"/>
    <property type="molecule type" value="Genomic_DNA"/>
</dbReference>
<dbReference type="Proteomes" id="UP000814033">
    <property type="component" value="Unassembled WGS sequence"/>
</dbReference>